<feature type="transmembrane region" description="Helical" evidence="6">
    <location>
        <begin position="279"/>
        <end position="299"/>
    </location>
</feature>
<dbReference type="PANTHER" id="PTHR43124">
    <property type="entry name" value="PURINE EFFLUX PUMP PBUE"/>
    <property type="match status" value="1"/>
</dbReference>
<comment type="subcellular location">
    <subcellularLocation>
        <location evidence="1">Cell membrane</location>
        <topology evidence="1">Multi-pass membrane protein</topology>
    </subcellularLocation>
</comment>
<dbReference type="EMBL" id="JADEWL010000007">
    <property type="protein sequence ID" value="MBE9211764.1"/>
    <property type="molecule type" value="Genomic_DNA"/>
</dbReference>
<proteinExistence type="predicted"/>
<evidence type="ECO:0000313" key="8">
    <source>
        <dbReference type="EMBL" id="MBE9211764.1"/>
    </source>
</evidence>
<keyword evidence="9" id="KW-1185">Reference proteome</keyword>
<dbReference type="AlphaFoldDB" id="A0A8J7F3R2"/>
<evidence type="ECO:0000256" key="5">
    <source>
        <dbReference type="ARBA" id="ARBA00023136"/>
    </source>
</evidence>
<organism evidence="8 9">
    <name type="scientific">Plectonema cf. radiosum LEGE 06105</name>
    <dbReference type="NCBI Taxonomy" id="945769"/>
    <lineage>
        <taxon>Bacteria</taxon>
        <taxon>Bacillati</taxon>
        <taxon>Cyanobacteriota</taxon>
        <taxon>Cyanophyceae</taxon>
        <taxon>Oscillatoriophycideae</taxon>
        <taxon>Oscillatoriales</taxon>
        <taxon>Microcoleaceae</taxon>
        <taxon>Plectonema</taxon>
    </lineage>
</organism>
<evidence type="ECO:0000256" key="4">
    <source>
        <dbReference type="ARBA" id="ARBA00022989"/>
    </source>
</evidence>
<dbReference type="InterPro" id="IPR020846">
    <property type="entry name" value="MFS_dom"/>
</dbReference>
<evidence type="ECO:0000313" key="9">
    <source>
        <dbReference type="Proteomes" id="UP000620559"/>
    </source>
</evidence>
<evidence type="ECO:0000256" key="2">
    <source>
        <dbReference type="ARBA" id="ARBA00022475"/>
    </source>
</evidence>
<evidence type="ECO:0000256" key="1">
    <source>
        <dbReference type="ARBA" id="ARBA00004651"/>
    </source>
</evidence>
<feature type="transmembrane region" description="Helical" evidence="6">
    <location>
        <begin position="342"/>
        <end position="361"/>
    </location>
</feature>
<dbReference type="CDD" id="cd17473">
    <property type="entry name" value="MFS_arabinose_efflux_permease_like"/>
    <property type="match status" value="1"/>
</dbReference>
<dbReference type="GO" id="GO:0005886">
    <property type="term" value="C:plasma membrane"/>
    <property type="evidence" value="ECO:0007669"/>
    <property type="project" value="UniProtKB-SubCell"/>
</dbReference>
<feature type="transmembrane region" description="Helical" evidence="6">
    <location>
        <begin position="255"/>
        <end position="272"/>
    </location>
</feature>
<keyword evidence="4 6" id="KW-1133">Transmembrane helix</keyword>
<dbReference type="InterPro" id="IPR036259">
    <property type="entry name" value="MFS_trans_sf"/>
</dbReference>
<accession>A0A8J7F3R2</accession>
<feature type="transmembrane region" description="Helical" evidence="6">
    <location>
        <begin position="52"/>
        <end position="76"/>
    </location>
</feature>
<evidence type="ECO:0000259" key="7">
    <source>
        <dbReference type="PROSITE" id="PS50850"/>
    </source>
</evidence>
<feature type="transmembrane region" description="Helical" evidence="6">
    <location>
        <begin position="20"/>
        <end position="40"/>
    </location>
</feature>
<feature type="transmembrane region" description="Helical" evidence="6">
    <location>
        <begin position="213"/>
        <end position="235"/>
    </location>
</feature>
<dbReference type="PROSITE" id="PS00216">
    <property type="entry name" value="SUGAR_TRANSPORT_1"/>
    <property type="match status" value="1"/>
</dbReference>
<protein>
    <submittedName>
        <fullName evidence="8">MFS transporter</fullName>
    </submittedName>
</protein>
<evidence type="ECO:0000256" key="6">
    <source>
        <dbReference type="SAM" id="Phobius"/>
    </source>
</evidence>
<feature type="transmembrane region" description="Helical" evidence="6">
    <location>
        <begin position="305"/>
        <end position="330"/>
    </location>
</feature>
<dbReference type="Proteomes" id="UP000620559">
    <property type="component" value="Unassembled WGS sequence"/>
</dbReference>
<dbReference type="InterPro" id="IPR005829">
    <property type="entry name" value="Sugar_transporter_CS"/>
</dbReference>
<gene>
    <name evidence="8" type="ORF">IQ247_03365</name>
</gene>
<feature type="domain" description="Major facilitator superfamily (MFS) profile" evidence="7">
    <location>
        <begin position="15"/>
        <end position="396"/>
    </location>
</feature>
<dbReference type="RefSeq" id="WP_193917053.1">
    <property type="nucleotide sequence ID" value="NZ_JADEWL010000007.1"/>
</dbReference>
<feature type="transmembrane region" description="Helical" evidence="6">
    <location>
        <begin position="142"/>
        <end position="165"/>
    </location>
</feature>
<dbReference type="PROSITE" id="PS50850">
    <property type="entry name" value="MFS"/>
    <property type="match status" value="1"/>
</dbReference>
<comment type="caution">
    <text evidence="8">The sequence shown here is derived from an EMBL/GenBank/DDBJ whole genome shotgun (WGS) entry which is preliminary data.</text>
</comment>
<evidence type="ECO:0000256" key="3">
    <source>
        <dbReference type="ARBA" id="ARBA00022692"/>
    </source>
</evidence>
<name>A0A8J7F3R2_9CYAN</name>
<feature type="transmembrane region" description="Helical" evidence="6">
    <location>
        <begin position="373"/>
        <end position="395"/>
    </location>
</feature>
<dbReference type="InterPro" id="IPR011701">
    <property type="entry name" value="MFS"/>
</dbReference>
<dbReference type="InterPro" id="IPR050189">
    <property type="entry name" value="MFS_Efflux_Transporters"/>
</dbReference>
<dbReference type="GO" id="GO:0022857">
    <property type="term" value="F:transmembrane transporter activity"/>
    <property type="evidence" value="ECO:0007669"/>
    <property type="project" value="InterPro"/>
</dbReference>
<dbReference type="PANTHER" id="PTHR43124:SF3">
    <property type="entry name" value="CHLORAMPHENICOL EFFLUX PUMP RV0191"/>
    <property type="match status" value="1"/>
</dbReference>
<feature type="transmembrane region" description="Helical" evidence="6">
    <location>
        <begin position="114"/>
        <end position="135"/>
    </location>
</feature>
<dbReference type="Pfam" id="PF07690">
    <property type="entry name" value="MFS_1"/>
    <property type="match status" value="1"/>
</dbReference>
<feature type="transmembrane region" description="Helical" evidence="6">
    <location>
        <begin position="171"/>
        <end position="192"/>
    </location>
</feature>
<keyword evidence="3 6" id="KW-0812">Transmembrane</keyword>
<dbReference type="Gene3D" id="1.20.1250.20">
    <property type="entry name" value="MFS general substrate transporter like domains"/>
    <property type="match status" value="1"/>
</dbReference>
<feature type="transmembrane region" description="Helical" evidence="6">
    <location>
        <begin position="83"/>
        <end position="102"/>
    </location>
</feature>
<reference evidence="8" key="1">
    <citation type="submission" date="2020-10" db="EMBL/GenBank/DDBJ databases">
        <authorList>
            <person name="Castelo-Branco R."/>
            <person name="Eusebio N."/>
            <person name="Adriana R."/>
            <person name="Vieira A."/>
            <person name="Brugerolle De Fraissinette N."/>
            <person name="Rezende De Castro R."/>
            <person name="Schneider M.P."/>
            <person name="Vasconcelos V."/>
            <person name="Leao P.N."/>
        </authorList>
    </citation>
    <scope>NUCLEOTIDE SEQUENCE</scope>
    <source>
        <strain evidence="8">LEGE 06105</strain>
    </source>
</reference>
<sequence>MKQATLNSNTNSISTKITLLVISTLTVMSGATIAPSLPAMQEHFANIENADYLVKLALTLPALFIALGAPLVGIIIDKLGRKPLLIIALILYGIAGSSGLILNSLNLILMGRALLGVSVAGIMTTATTLIADYYIGAARAQFLGLQAAFMGLGGVFFLSFGGIIADQNWRYPFGIYSFSLLLVPCAFSFLVEPKRNQPVNLNPGMFTDTPQRLPINLIIITYGIGILTQIVFYLIPVQLPFYLKQLFNAGASQSGMAIALATLFSAIASLLYRQIKAKLSFIAIYGIAFLNMGIGYYFISLGQNYAIVLFGLAIAGSGLGLLMPNMNFYLTSVTPDEMRGKILSGVTTSLFLGQFLSPLLSQPLSFRLGLANTYASGGSFMLVLAAVALMTLWNFRGKKISHK</sequence>
<keyword evidence="5 6" id="KW-0472">Membrane</keyword>
<keyword evidence="2" id="KW-1003">Cell membrane</keyword>
<dbReference type="SUPFAM" id="SSF103473">
    <property type="entry name" value="MFS general substrate transporter"/>
    <property type="match status" value="1"/>
</dbReference>